<gene>
    <name evidence="6" type="ORF">GCM10023321_53830</name>
</gene>
<keyword evidence="2 4" id="KW-0238">DNA-binding</keyword>
<keyword evidence="7" id="KW-1185">Reference proteome</keyword>
<dbReference type="SUPFAM" id="SSF48498">
    <property type="entry name" value="Tetracyclin repressor-like, C-terminal domain"/>
    <property type="match status" value="1"/>
</dbReference>
<dbReference type="Gene3D" id="1.10.357.10">
    <property type="entry name" value="Tetracycline Repressor, domain 2"/>
    <property type="match status" value="1"/>
</dbReference>
<sequence length="203" mass="21335">MEADAGRGYLRGLVRQPSRADARRNYAALLAAAGEVFGRDGPDASLDEIARRAGVGNATLYRHFPTRRDLLVAACVEEVETLCRLAEELGGGGDRPGRALSAWLRGYLEHVSRNRGLGAAMMTGTAEDSTVIAACQRAVERAGAALLEPARRAGEVRSDLALADLLLLANAVASAAEAGDPAEPGQVDRLLDLVLHGIVRGQA</sequence>
<comment type="caution">
    <text evidence="6">The sequence shown here is derived from an EMBL/GenBank/DDBJ whole genome shotgun (WGS) entry which is preliminary data.</text>
</comment>
<protein>
    <submittedName>
        <fullName evidence="6">TetR/AcrR family transcriptional regulator</fullName>
    </submittedName>
</protein>
<dbReference type="RefSeq" id="WP_185062471.1">
    <property type="nucleotide sequence ID" value="NZ_BAABJP010000030.1"/>
</dbReference>
<name>A0ABP9QP21_9PSEU</name>
<keyword evidence="1" id="KW-0805">Transcription regulation</keyword>
<dbReference type="EMBL" id="BAABJP010000030">
    <property type="protein sequence ID" value="GAA5164769.1"/>
    <property type="molecule type" value="Genomic_DNA"/>
</dbReference>
<dbReference type="SUPFAM" id="SSF46689">
    <property type="entry name" value="Homeodomain-like"/>
    <property type="match status" value="1"/>
</dbReference>
<keyword evidence="3" id="KW-0804">Transcription</keyword>
<evidence type="ECO:0000259" key="5">
    <source>
        <dbReference type="PROSITE" id="PS50977"/>
    </source>
</evidence>
<dbReference type="InterPro" id="IPR036271">
    <property type="entry name" value="Tet_transcr_reg_TetR-rel_C_sf"/>
</dbReference>
<dbReference type="PANTHER" id="PTHR30055:SF234">
    <property type="entry name" value="HTH-TYPE TRANSCRIPTIONAL REGULATOR BETI"/>
    <property type="match status" value="1"/>
</dbReference>
<dbReference type="InterPro" id="IPR001647">
    <property type="entry name" value="HTH_TetR"/>
</dbReference>
<proteinExistence type="predicted"/>
<reference evidence="7" key="1">
    <citation type="journal article" date="2019" name="Int. J. Syst. Evol. Microbiol.">
        <title>The Global Catalogue of Microorganisms (GCM) 10K type strain sequencing project: providing services to taxonomists for standard genome sequencing and annotation.</title>
        <authorList>
            <consortium name="The Broad Institute Genomics Platform"/>
            <consortium name="The Broad Institute Genome Sequencing Center for Infectious Disease"/>
            <person name="Wu L."/>
            <person name="Ma J."/>
        </authorList>
    </citation>
    <scope>NUCLEOTIDE SEQUENCE [LARGE SCALE GENOMIC DNA]</scope>
    <source>
        <strain evidence="7">JCM 18303</strain>
    </source>
</reference>
<evidence type="ECO:0000313" key="6">
    <source>
        <dbReference type="EMBL" id="GAA5164769.1"/>
    </source>
</evidence>
<dbReference type="InterPro" id="IPR049445">
    <property type="entry name" value="TetR_SbtR-like_C"/>
</dbReference>
<dbReference type="Pfam" id="PF00440">
    <property type="entry name" value="TetR_N"/>
    <property type="match status" value="1"/>
</dbReference>
<dbReference type="PRINTS" id="PR00455">
    <property type="entry name" value="HTHTETR"/>
</dbReference>
<feature type="domain" description="HTH tetR-type" evidence="5">
    <location>
        <begin position="23"/>
        <end position="82"/>
    </location>
</feature>
<organism evidence="6 7">
    <name type="scientific">Pseudonocardia eucalypti</name>
    <dbReference type="NCBI Taxonomy" id="648755"/>
    <lineage>
        <taxon>Bacteria</taxon>
        <taxon>Bacillati</taxon>
        <taxon>Actinomycetota</taxon>
        <taxon>Actinomycetes</taxon>
        <taxon>Pseudonocardiales</taxon>
        <taxon>Pseudonocardiaceae</taxon>
        <taxon>Pseudonocardia</taxon>
    </lineage>
</organism>
<dbReference type="PROSITE" id="PS50977">
    <property type="entry name" value="HTH_TETR_2"/>
    <property type="match status" value="1"/>
</dbReference>
<dbReference type="InterPro" id="IPR050109">
    <property type="entry name" value="HTH-type_TetR-like_transc_reg"/>
</dbReference>
<accession>A0ABP9QP21</accession>
<dbReference type="InterPro" id="IPR009057">
    <property type="entry name" value="Homeodomain-like_sf"/>
</dbReference>
<evidence type="ECO:0000256" key="2">
    <source>
        <dbReference type="ARBA" id="ARBA00023125"/>
    </source>
</evidence>
<evidence type="ECO:0000256" key="4">
    <source>
        <dbReference type="PROSITE-ProRule" id="PRU00335"/>
    </source>
</evidence>
<evidence type="ECO:0000256" key="1">
    <source>
        <dbReference type="ARBA" id="ARBA00023015"/>
    </source>
</evidence>
<dbReference type="Pfam" id="PF21597">
    <property type="entry name" value="TetR_C_43"/>
    <property type="match status" value="1"/>
</dbReference>
<feature type="DNA-binding region" description="H-T-H motif" evidence="4">
    <location>
        <begin position="45"/>
        <end position="64"/>
    </location>
</feature>
<dbReference type="Proteomes" id="UP001428817">
    <property type="component" value="Unassembled WGS sequence"/>
</dbReference>
<evidence type="ECO:0000256" key="3">
    <source>
        <dbReference type="ARBA" id="ARBA00023163"/>
    </source>
</evidence>
<evidence type="ECO:0000313" key="7">
    <source>
        <dbReference type="Proteomes" id="UP001428817"/>
    </source>
</evidence>
<dbReference type="PANTHER" id="PTHR30055">
    <property type="entry name" value="HTH-TYPE TRANSCRIPTIONAL REGULATOR RUTR"/>
    <property type="match status" value="1"/>
</dbReference>